<dbReference type="Proteomes" id="UP000735302">
    <property type="component" value="Unassembled WGS sequence"/>
</dbReference>
<gene>
    <name evidence="1" type="ORF">PoB_000761100</name>
</gene>
<comment type="caution">
    <text evidence="1">The sequence shown here is derived from an EMBL/GenBank/DDBJ whole genome shotgun (WGS) entry which is preliminary data.</text>
</comment>
<evidence type="ECO:0000313" key="1">
    <source>
        <dbReference type="EMBL" id="GFN81105.1"/>
    </source>
</evidence>
<dbReference type="AlphaFoldDB" id="A0AAV3YD41"/>
<reference evidence="1 2" key="1">
    <citation type="journal article" date="2021" name="Elife">
        <title>Chloroplast acquisition without the gene transfer in kleptoplastic sea slugs, Plakobranchus ocellatus.</title>
        <authorList>
            <person name="Maeda T."/>
            <person name="Takahashi S."/>
            <person name="Yoshida T."/>
            <person name="Shimamura S."/>
            <person name="Takaki Y."/>
            <person name="Nagai Y."/>
            <person name="Toyoda A."/>
            <person name="Suzuki Y."/>
            <person name="Arimoto A."/>
            <person name="Ishii H."/>
            <person name="Satoh N."/>
            <person name="Nishiyama T."/>
            <person name="Hasebe M."/>
            <person name="Maruyama T."/>
            <person name="Minagawa J."/>
            <person name="Obokata J."/>
            <person name="Shigenobu S."/>
        </authorList>
    </citation>
    <scope>NUCLEOTIDE SEQUENCE [LARGE SCALE GENOMIC DNA]</scope>
</reference>
<name>A0AAV3YD41_9GAST</name>
<accession>A0AAV3YD41</accession>
<protein>
    <submittedName>
        <fullName evidence="1">Uncharacterized protein</fullName>
    </submittedName>
</protein>
<sequence>MAEHSEQATTRSDEGNKKEISIAVQLVHAIIEKWRTNMTEDDETDSFASEMARGLTVAGISQRGQEVVEMHALLLKSLLDQPCKPVDSSPLPENCITWKEYFQLLTNNELAWHEIAHHTVPFMTLGVANCYLQHLLEHVTCKIGGKGVTPQDVALCVLGLNIGLGFILDLLLLQENPDNGE</sequence>
<proteinExistence type="predicted"/>
<dbReference type="EMBL" id="BLXT01000880">
    <property type="protein sequence ID" value="GFN81105.1"/>
    <property type="molecule type" value="Genomic_DNA"/>
</dbReference>
<organism evidence="1 2">
    <name type="scientific">Plakobranchus ocellatus</name>
    <dbReference type="NCBI Taxonomy" id="259542"/>
    <lineage>
        <taxon>Eukaryota</taxon>
        <taxon>Metazoa</taxon>
        <taxon>Spiralia</taxon>
        <taxon>Lophotrochozoa</taxon>
        <taxon>Mollusca</taxon>
        <taxon>Gastropoda</taxon>
        <taxon>Heterobranchia</taxon>
        <taxon>Euthyneura</taxon>
        <taxon>Panpulmonata</taxon>
        <taxon>Sacoglossa</taxon>
        <taxon>Placobranchoidea</taxon>
        <taxon>Plakobranchidae</taxon>
        <taxon>Plakobranchus</taxon>
    </lineage>
</organism>
<keyword evidence="2" id="KW-1185">Reference proteome</keyword>
<evidence type="ECO:0000313" key="2">
    <source>
        <dbReference type="Proteomes" id="UP000735302"/>
    </source>
</evidence>